<dbReference type="Proteomes" id="UP000092403">
    <property type="component" value="Unassembled WGS sequence"/>
</dbReference>
<dbReference type="PANTHER" id="PTHR36111">
    <property type="entry name" value="INNER MEMBRANE PROTEIN-RELATED"/>
    <property type="match status" value="1"/>
</dbReference>
<dbReference type="AlphaFoldDB" id="A0A150ISK7"/>
<sequence>MLGTIVNVLAIILGSILGILIKSKFPEKVNKIIFQVIGLFTITLGITMAIKTNNFLIVAFSLLIGSVIGEIIDIEKYLERLSEKLKNKFKNSSDKFSEGFITATLIYCIGPMAILGSIEEGLGNSPNLLFAKSVLDGVASIALSSALGIGVMFSTLPLLIYQGGITLFAGYVSNYLNDVLIVELSAVGGILLLGLGMNIAEIKKFKVVNMLPSLLVVVILSHYFV</sequence>
<dbReference type="PATRIC" id="fig|1706438.3.peg.623"/>
<feature type="transmembrane region" description="Helical" evidence="1">
    <location>
        <begin position="179"/>
        <end position="200"/>
    </location>
</feature>
<feature type="transmembrane region" description="Helical" evidence="1">
    <location>
        <begin position="130"/>
        <end position="149"/>
    </location>
</feature>
<comment type="caution">
    <text evidence="3">The sequence shown here is derived from an EMBL/GenBank/DDBJ whole genome shotgun (WGS) entry which is preliminary data.</text>
</comment>
<feature type="transmembrane region" description="Helical" evidence="1">
    <location>
        <begin position="56"/>
        <end position="78"/>
    </location>
</feature>
<keyword evidence="1" id="KW-0812">Transmembrane</keyword>
<dbReference type="InterPro" id="IPR007563">
    <property type="entry name" value="DUF554"/>
</dbReference>
<dbReference type="EMBL" id="LNGF01000012">
    <property type="protein sequence ID" value="KYC48019.1"/>
    <property type="molecule type" value="Genomic_DNA"/>
</dbReference>
<dbReference type="PATRIC" id="fig|1706436.3.peg.577"/>
<keyword evidence="1" id="KW-1133">Transmembrane helix</keyword>
<keyword evidence="1" id="KW-0472">Membrane</keyword>
<evidence type="ECO:0000313" key="6">
    <source>
        <dbReference type="Proteomes" id="UP000092401"/>
    </source>
</evidence>
<proteinExistence type="predicted"/>
<feature type="transmembrane region" description="Helical" evidence="1">
    <location>
        <begin position="207"/>
        <end position="224"/>
    </location>
</feature>
<dbReference type="EMBL" id="LNGE01000011">
    <property type="protein sequence ID" value="KYC45766.1"/>
    <property type="molecule type" value="Genomic_DNA"/>
</dbReference>
<dbReference type="EMBL" id="LNJC01000009">
    <property type="protein sequence ID" value="KYC50709.1"/>
    <property type="molecule type" value="Genomic_DNA"/>
</dbReference>
<feature type="transmembrane region" description="Helical" evidence="1">
    <location>
        <begin position="32"/>
        <end position="50"/>
    </location>
</feature>
<evidence type="ECO:0000313" key="5">
    <source>
        <dbReference type="Proteomes" id="UP000091929"/>
    </source>
</evidence>
<dbReference type="Proteomes" id="UP000091929">
    <property type="component" value="Unassembled WGS sequence"/>
</dbReference>
<accession>A0A150J0G7</accession>
<gene>
    <name evidence="2" type="ORF">APG10_00570</name>
    <name evidence="3" type="ORF">APG11_00689</name>
    <name evidence="4" type="ORF">APG12_00621</name>
</gene>
<evidence type="ECO:0000313" key="3">
    <source>
        <dbReference type="EMBL" id="KYC48019.1"/>
    </source>
</evidence>
<dbReference type="PATRIC" id="fig|1706437.3.peg.694"/>
<accession>A0A150IL67</accession>
<name>A0A150ISK7_9EURY</name>
<reference evidence="5 6" key="1">
    <citation type="journal article" date="2016" name="ISME J.">
        <title>Chasing the elusive Euryarchaeota class WSA2: genomes reveal a uniquely fastidious methyl-reducing methanogen.</title>
        <authorList>
            <person name="Nobu M.K."/>
            <person name="Narihiro T."/>
            <person name="Kuroda K."/>
            <person name="Mei R."/>
            <person name="Liu W.T."/>
        </authorList>
    </citation>
    <scope>NUCLEOTIDE SEQUENCE [LARGE SCALE GENOMIC DNA]</scope>
    <source>
        <strain evidence="2">B03fssc0709_Meth_Bin005</strain>
        <strain evidence="3">B15fssc0709_Meth_Bin003</strain>
        <strain evidence="4">BMIXfssc0709_Meth_Bin006</strain>
    </source>
</reference>
<dbReference type="Proteomes" id="UP000092401">
    <property type="component" value="Unassembled WGS sequence"/>
</dbReference>
<feature type="transmembrane region" description="Helical" evidence="1">
    <location>
        <begin position="6"/>
        <end position="25"/>
    </location>
</feature>
<evidence type="ECO:0008006" key="7">
    <source>
        <dbReference type="Google" id="ProtNLM"/>
    </source>
</evidence>
<accession>A0A150ISK7</accession>
<evidence type="ECO:0000256" key="1">
    <source>
        <dbReference type="SAM" id="Phobius"/>
    </source>
</evidence>
<dbReference type="PANTHER" id="PTHR36111:SF2">
    <property type="entry name" value="INNER MEMBRANE PROTEIN"/>
    <property type="match status" value="1"/>
</dbReference>
<evidence type="ECO:0000313" key="2">
    <source>
        <dbReference type="EMBL" id="KYC45766.1"/>
    </source>
</evidence>
<evidence type="ECO:0000313" key="4">
    <source>
        <dbReference type="EMBL" id="KYC50709.1"/>
    </source>
</evidence>
<dbReference type="Pfam" id="PF04474">
    <property type="entry name" value="DUF554"/>
    <property type="match status" value="1"/>
</dbReference>
<protein>
    <recommendedName>
        <fullName evidence="7">Membrane protein YdfK</fullName>
    </recommendedName>
</protein>
<feature type="transmembrane region" description="Helical" evidence="1">
    <location>
        <begin position="99"/>
        <end position="118"/>
    </location>
</feature>
<organism evidence="3 5">
    <name type="scientific">Candidatus Methanofastidiosum methylothiophilum</name>
    <dbReference type="NCBI Taxonomy" id="1705564"/>
    <lineage>
        <taxon>Archaea</taxon>
        <taxon>Methanobacteriati</taxon>
        <taxon>Methanobacteriota</taxon>
        <taxon>Stenosarchaea group</taxon>
        <taxon>Candidatus Methanofastidiosia</taxon>
        <taxon>Candidatus Methanofastidiosales</taxon>
        <taxon>Candidatus Methanofastidiosaceae</taxon>
        <taxon>Candidatus Methanofastidiosum</taxon>
    </lineage>
</organism>